<dbReference type="InterPro" id="IPR011989">
    <property type="entry name" value="ARM-like"/>
</dbReference>
<dbReference type="Gene3D" id="1.25.10.10">
    <property type="entry name" value="Leucine-rich Repeat Variant"/>
    <property type="match status" value="2"/>
</dbReference>
<evidence type="ECO:0000313" key="4">
    <source>
        <dbReference type="EMBL" id="WOL00036.1"/>
    </source>
</evidence>
<dbReference type="EMBL" id="CP136892">
    <property type="protein sequence ID" value="WOL00036.1"/>
    <property type="molecule type" value="Genomic_DNA"/>
</dbReference>
<dbReference type="PANTHER" id="PTHR22100:SF13">
    <property type="entry name" value="WINGS APART-LIKE PROTEIN HOMOLOG"/>
    <property type="match status" value="1"/>
</dbReference>
<protein>
    <recommendedName>
        <fullName evidence="3">Wings apart-like protein C-terminal domain-containing protein</fullName>
    </recommendedName>
</protein>
<feature type="domain" description="Wings apart-like protein C-terminal" evidence="3">
    <location>
        <begin position="128"/>
        <end position="775"/>
    </location>
</feature>
<organism evidence="4 5">
    <name type="scientific">Canna indica</name>
    <name type="common">Indian-shot</name>
    <dbReference type="NCBI Taxonomy" id="4628"/>
    <lineage>
        <taxon>Eukaryota</taxon>
        <taxon>Viridiplantae</taxon>
        <taxon>Streptophyta</taxon>
        <taxon>Embryophyta</taxon>
        <taxon>Tracheophyta</taxon>
        <taxon>Spermatophyta</taxon>
        <taxon>Magnoliopsida</taxon>
        <taxon>Liliopsida</taxon>
        <taxon>Zingiberales</taxon>
        <taxon>Cannaceae</taxon>
        <taxon>Canna</taxon>
    </lineage>
</organism>
<dbReference type="Proteomes" id="UP001327560">
    <property type="component" value="Chromosome 3"/>
</dbReference>
<proteinExistence type="inferred from homology"/>
<dbReference type="InterPro" id="IPR016024">
    <property type="entry name" value="ARM-type_fold"/>
</dbReference>
<dbReference type="Pfam" id="PF07814">
    <property type="entry name" value="WAPL"/>
    <property type="match status" value="1"/>
</dbReference>
<evidence type="ECO:0000313" key="5">
    <source>
        <dbReference type="Proteomes" id="UP001327560"/>
    </source>
</evidence>
<comment type="similarity">
    <text evidence="1">Belongs to the WAPL family.</text>
</comment>
<feature type="region of interest" description="Disordered" evidence="2">
    <location>
        <begin position="1"/>
        <end position="94"/>
    </location>
</feature>
<keyword evidence="5" id="KW-1185">Reference proteome</keyword>
<dbReference type="InterPro" id="IPR039874">
    <property type="entry name" value="WAPL"/>
</dbReference>
<evidence type="ECO:0000259" key="3">
    <source>
        <dbReference type="Pfam" id="PF07814"/>
    </source>
</evidence>
<reference evidence="4 5" key="1">
    <citation type="submission" date="2023-10" db="EMBL/GenBank/DDBJ databases">
        <title>Chromosome-scale genome assembly provides insights into flower coloration mechanisms of Canna indica.</title>
        <authorList>
            <person name="Li C."/>
        </authorList>
    </citation>
    <scope>NUCLEOTIDE SEQUENCE [LARGE SCALE GENOMIC DNA]</scope>
    <source>
        <tissue evidence="4">Flower</tissue>
    </source>
</reference>
<dbReference type="AlphaFoldDB" id="A0AAQ3Q5Z7"/>
<feature type="compositionally biased region" description="Low complexity" evidence="2">
    <location>
        <begin position="59"/>
        <end position="78"/>
    </location>
</feature>
<accession>A0AAQ3Q5Z7</accession>
<evidence type="ECO:0000256" key="2">
    <source>
        <dbReference type="SAM" id="MobiDB-lite"/>
    </source>
</evidence>
<gene>
    <name evidence="4" type="ORF">Cni_G08749</name>
</gene>
<dbReference type="SUPFAM" id="SSF48371">
    <property type="entry name" value="ARM repeat"/>
    <property type="match status" value="1"/>
</dbReference>
<dbReference type="FunFam" id="1.25.10.10:FF:000519">
    <property type="entry name" value="WAPL (Wings apart-like protein regulation of heterochromatin) protein"/>
    <property type="match status" value="1"/>
</dbReference>
<feature type="compositionally biased region" description="Basic residues" evidence="2">
    <location>
        <begin position="1"/>
        <end position="11"/>
    </location>
</feature>
<dbReference type="PANTHER" id="PTHR22100">
    <property type="entry name" value="WINGS APART-LIKE PROTEIN HOMOLOG"/>
    <property type="match status" value="1"/>
</dbReference>
<sequence>MFVRTYARRAARCVGGGGGGRSASDPVLLDSPESDGDSDSAAGELLELPPFSQDASFNSRPAPFSSQDSSSPWSLDPFDLPEDPPPLPPSLFSSSRGGLPLDSLGLDDSGAGRCRVFRDPAAEVTTATLMEAQEFGEMMEHVDEVNFALDGLRPWQPVRVRRASLLSLLSSCETAQQRRLLRVRGMTRRIIEAILDINLDDSPSTVAAAALFYVLASDVQDEHLLDSPSCIGFLLKLLNPKCPDTTGDKLATFGSRLLGKRKPQVIGNSYKGSDSTAKAIISKVLDILLSCKEIKPGSENDEGTERPELNPKWIALLTVEKACLSTLSFEDTCDMVKMPGGEFKEKLRKLGGLDAIFDVLSSCHSTLEAWHFSSSSNLKDEPVLQSMLLLLKCLKIMENATFLSKDNQNHLLGMKQKLNSGGLQLSFVGVIISAIKFFSDFSLLQINLSNSDKGKLISEGQSFQLKAKLTDYSEEPSGSHHSGCSGVNRESEVKVIKICHKRLKSSYSQSKVTLSGSEKAVDFSTSISCHVINRSTGDSCADGVAIKTNLSTIGSRMNSHRNTNKWISIKTNGATTKSEITSKRPLLKDVKKNSEIDIYDPFAFDEGELKPSQWEMLAKKKEKPHAYEGDLAKKELSNGCELPIISTDDVLSQLTNEESQRNFANSHPSGVDEDLSLIEDCLLTSVKVLMNLTNDNPLGCQQIAECDGLHTMASLIINHFPSFDCCFQMNGKLRGSASTSTYDRHRSKRHLNDHELDLLVALLGLLVNLVEKDNRNRLRLADARVSASRPGKSENMEAERDVIPLLCSIFLANQGNGETKEERTLDDEESLLQGAKEAEMMIIEAYAALLLGFLSTESSRIRESIAKCLPNQNLQALVPVLERFVVSYQVSMSSFVSNIPIWKRVNLFLCLLYL</sequence>
<dbReference type="InterPro" id="IPR022771">
    <property type="entry name" value="WAPL_C"/>
</dbReference>
<name>A0AAQ3Q5Z7_9LILI</name>
<evidence type="ECO:0000256" key="1">
    <source>
        <dbReference type="ARBA" id="ARBA00006854"/>
    </source>
</evidence>